<proteinExistence type="predicted"/>
<accession>Q1MY15</accession>
<dbReference type="HOGENOM" id="CLU_1792694_0_0_6"/>
<dbReference type="Proteomes" id="UP000004263">
    <property type="component" value="Unassembled WGS sequence"/>
</dbReference>
<keyword evidence="2" id="KW-1185">Reference proteome</keyword>
<reference evidence="1 2" key="1">
    <citation type="submission" date="2006-03" db="EMBL/GenBank/DDBJ databases">
        <authorList>
            <person name="Pinhassi J."/>
            <person name="Pedros-Alio C."/>
            <person name="Ferriera S."/>
            <person name="Johnson J."/>
            <person name="Kravitz S."/>
            <person name="Halpern A."/>
            <person name="Remington K."/>
            <person name="Beeson K."/>
            <person name="Tran B."/>
            <person name="Rogers Y.-H."/>
            <person name="Friedman R."/>
            <person name="Venter J.C."/>
        </authorList>
    </citation>
    <scope>NUCLEOTIDE SEQUENCE [LARGE SCALE GENOMIC DNA]</scope>
    <source>
        <strain evidence="1 2">RED65</strain>
    </source>
</reference>
<evidence type="ECO:0000313" key="2">
    <source>
        <dbReference type="Proteomes" id="UP000004263"/>
    </source>
</evidence>
<dbReference type="AlphaFoldDB" id="Q1MY15"/>
<organism evidence="1 2">
    <name type="scientific">Bermanella marisrubri</name>
    <dbReference type="NCBI Taxonomy" id="207949"/>
    <lineage>
        <taxon>Bacteria</taxon>
        <taxon>Pseudomonadati</taxon>
        <taxon>Pseudomonadota</taxon>
        <taxon>Gammaproteobacteria</taxon>
        <taxon>Oceanospirillales</taxon>
        <taxon>Oceanospirillaceae</taxon>
        <taxon>Bermanella</taxon>
    </lineage>
</organism>
<name>Q1MY15_9GAMM</name>
<comment type="caution">
    <text evidence="1">The sequence shown here is derived from an EMBL/GenBank/DDBJ whole genome shotgun (WGS) entry which is preliminary data.</text>
</comment>
<sequence>MSTKRTSANQGLEMIMLDSISELVKTVKDRDEVEISERLYFQMLECLPPVDMGSNYFIFQEGDGDRILFEKKCGSHFATMLGGVILNRDFSIGIRFSREHLKSGFKIVHIFRTDYDSGIVDPGLHTDKCFQCVSEMADFINDAI</sequence>
<gene>
    <name evidence="1" type="ORF">RED65_02043</name>
</gene>
<dbReference type="EMBL" id="AAQH01000030">
    <property type="protein sequence ID" value="EAT10881.1"/>
    <property type="molecule type" value="Genomic_DNA"/>
</dbReference>
<evidence type="ECO:0000313" key="1">
    <source>
        <dbReference type="EMBL" id="EAT10881.1"/>
    </source>
</evidence>
<protein>
    <submittedName>
        <fullName evidence="1">Uncharacterized protein</fullName>
    </submittedName>
</protein>
<dbReference type="STRING" id="207949.RED65_02043"/>